<accession>G6YEK9</accession>
<evidence type="ECO:0000256" key="5">
    <source>
        <dbReference type="ARBA" id="ARBA00022475"/>
    </source>
</evidence>
<comment type="function">
    <text evidence="10">FliM is one of three proteins (FliG, FliN, FliM) that forms the rotor-mounted switch complex (C ring), located at the base of the basal body. This complex interacts with the CheY and CheZ chemotaxis proteins, in addition to contacting components of the motor that determine the direction of flagellar rotation.</text>
</comment>
<evidence type="ECO:0000313" key="13">
    <source>
        <dbReference type="Proteomes" id="UP000002949"/>
    </source>
</evidence>
<evidence type="ECO:0000259" key="11">
    <source>
        <dbReference type="Pfam" id="PF01052"/>
    </source>
</evidence>
<evidence type="ECO:0000256" key="8">
    <source>
        <dbReference type="ARBA" id="ARBA00023136"/>
    </source>
</evidence>
<dbReference type="Gene3D" id="2.30.330.10">
    <property type="entry name" value="SpoA-like"/>
    <property type="match status" value="1"/>
</dbReference>
<keyword evidence="12" id="KW-0282">Flagellum</keyword>
<keyword evidence="7" id="KW-0283">Flagellar rotation</keyword>
<dbReference type="AlphaFoldDB" id="G6YEK9"/>
<dbReference type="SUPFAM" id="SSF101801">
    <property type="entry name" value="Surface presentation of antigens (SPOA)"/>
    <property type="match status" value="1"/>
</dbReference>
<keyword evidence="13" id="KW-1185">Reference proteome</keyword>
<dbReference type="InterPro" id="IPR036429">
    <property type="entry name" value="SpoA-like_sf"/>
</dbReference>
<dbReference type="OrthoDB" id="8273530at2"/>
<dbReference type="PANTHER" id="PTHR30034">
    <property type="entry name" value="FLAGELLAR MOTOR SWITCH PROTEIN FLIM"/>
    <property type="match status" value="1"/>
</dbReference>
<evidence type="ECO:0000256" key="1">
    <source>
        <dbReference type="ARBA" id="ARBA00004117"/>
    </source>
</evidence>
<evidence type="ECO:0000256" key="7">
    <source>
        <dbReference type="ARBA" id="ARBA00022779"/>
    </source>
</evidence>
<proteinExistence type="inferred from homology"/>
<dbReference type="Gene3D" id="3.40.1550.10">
    <property type="entry name" value="CheC-like"/>
    <property type="match status" value="1"/>
</dbReference>
<gene>
    <name evidence="12" type="ORF">MEA186_22011</name>
</gene>
<dbReference type="GO" id="GO:0009425">
    <property type="term" value="C:bacterial-type flagellum basal body"/>
    <property type="evidence" value="ECO:0007669"/>
    <property type="project" value="UniProtKB-SubCell"/>
</dbReference>
<dbReference type="GO" id="GO:0005886">
    <property type="term" value="C:plasma membrane"/>
    <property type="evidence" value="ECO:0007669"/>
    <property type="project" value="UniProtKB-SubCell"/>
</dbReference>
<dbReference type="PATRIC" id="fig|1082933.3.peg.4290"/>
<sequence length="311" mass="32914">MTSPGSPSETRSLIIERLVGDSGEAAHVIGAGRGMAERAVPLLQKSLAGELGAPVTVDLRAVEVSRVPDARAYAGDTFAMTIVASPTSSDAMTLVIDAPAIAVMVCALFGGDPDLAVSPIERELSQIETDVATTVFQEVAQALNGSGRRSLELRLPVQRAMSGAEAKRRVLRDGAAVRMVFGISTPTDSGTVTVMIPQRILLATRGGAAGANDDQTTGSDWRARLSEEVMRSTVTLKATMPLARLTLGDLASLEVGQIIEFEETAQSQARLSARDKTLFVCEFGKLGQNYTVRVRHPYDAGQDFIDGLMPG</sequence>
<dbReference type="PANTHER" id="PTHR30034:SF6">
    <property type="entry name" value="YOP PROTEINS TRANSLOCATION PROTEIN Q"/>
    <property type="match status" value="1"/>
</dbReference>
<keyword evidence="9" id="KW-0975">Bacterial flagellum</keyword>
<keyword evidence="5" id="KW-1003">Cell membrane</keyword>
<dbReference type="EMBL" id="AGSN01000145">
    <property type="protein sequence ID" value="EHH09818.1"/>
    <property type="molecule type" value="Genomic_DNA"/>
</dbReference>
<dbReference type="InterPro" id="IPR001543">
    <property type="entry name" value="FliN-like_C"/>
</dbReference>
<keyword evidence="12" id="KW-0966">Cell projection</keyword>
<evidence type="ECO:0000256" key="2">
    <source>
        <dbReference type="ARBA" id="ARBA00004202"/>
    </source>
</evidence>
<dbReference type="Pfam" id="PF01052">
    <property type="entry name" value="FliMN_C"/>
    <property type="match status" value="1"/>
</dbReference>
<evidence type="ECO:0000256" key="10">
    <source>
        <dbReference type="ARBA" id="ARBA00025044"/>
    </source>
</evidence>
<keyword evidence="12" id="KW-0969">Cilium</keyword>
<evidence type="ECO:0000256" key="4">
    <source>
        <dbReference type="ARBA" id="ARBA00021898"/>
    </source>
</evidence>
<keyword evidence="6" id="KW-0145">Chemotaxis</keyword>
<evidence type="ECO:0000256" key="3">
    <source>
        <dbReference type="ARBA" id="ARBA00011049"/>
    </source>
</evidence>
<evidence type="ECO:0000256" key="9">
    <source>
        <dbReference type="ARBA" id="ARBA00023143"/>
    </source>
</evidence>
<dbReference type="eggNOG" id="COG1868">
    <property type="taxonomic scope" value="Bacteria"/>
</dbReference>
<keyword evidence="8" id="KW-0472">Membrane</keyword>
<organism evidence="12 13">
    <name type="scientific">Mesorhizobium amorphae CCNWGS0123</name>
    <dbReference type="NCBI Taxonomy" id="1082933"/>
    <lineage>
        <taxon>Bacteria</taxon>
        <taxon>Pseudomonadati</taxon>
        <taxon>Pseudomonadota</taxon>
        <taxon>Alphaproteobacteria</taxon>
        <taxon>Hyphomicrobiales</taxon>
        <taxon>Phyllobacteriaceae</taxon>
        <taxon>Mesorhizobium</taxon>
    </lineage>
</organism>
<name>G6YEK9_9HYPH</name>
<dbReference type="KEGG" id="mamo:A6B35_27480"/>
<evidence type="ECO:0000256" key="6">
    <source>
        <dbReference type="ARBA" id="ARBA00022500"/>
    </source>
</evidence>
<dbReference type="GO" id="GO:0050918">
    <property type="term" value="P:positive chemotaxis"/>
    <property type="evidence" value="ECO:0007669"/>
    <property type="project" value="TreeGrafter"/>
</dbReference>
<comment type="subcellular location">
    <subcellularLocation>
        <location evidence="1">Bacterial flagellum basal body</location>
    </subcellularLocation>
    <subcellularLocation>
        <location evidence="2">Cell membrane</location>
        <topology evidence="2">Peripheral membrane protein</topology>
    </subcellularLocation>
</comment>
<protein>
    <recommendedName>
        <fullName evidence="4">Flagellar motor switch protein FliM</fullName>
    </recommendedName>
</protein>
<dbReference type="Proteomes" id="UP000002949">
    <property type="component" value="Unassembled WGS sequence"/>
</dbReference>
<dbReference type="GO" id="GO:0071978">
    <property type="term" value="P:bacterial-type flagellum-dependent swarming motility"/>
    <property type="evidence" value="ECO:0007669"/>
    <property type="project" value="TreeGrafter"/>
</dbReference>
<comment type="similarity">
    <text evidence="3">Belongs to the FliM family.</text>
</comment>
<evidence type="ECO:0000313" key="12">
    <source>
        <dbReference type="EMBL" id="EHH09818.1"/>
    </source>
</evidence>
<dbReference type="STRING" id="1082933.A6B35_27480"/>
<dbReference type="RefSeq" id="WP_006204099.1">
    <property type="nucleotide sequence ID" value="NZ_AGSN01000145.1"/>
</dbReference>
<dbReference type="InterPro" id="IPR028976">
    <property type="entry name" value="CheC-like_sf"/>
</dbReference>
<reference evidence="12 13" key="1">
    <citation type="journal article" date="2012" name="J. Bacteriol.">
        <title>Draft Genome Sequence of Plant Growth-Promoting Rhizobium Mesorhizobium amorphae, Isolated from Zinc-Lead Mine Tailings.</title>
        <authorList>
            <person name="Hao X."/>
            <person name="Lin Y."/>
            <person name="Johnstone L."/>
            <person name="Baltrus D.A."/>
            <person name="Miller S.J."/>
            <person name="Wei G."/>
            <person name="Rensing C."/>
        </authorList>
    </citation>
    <scope>NUCLEOTIDE SEQUENCE [LARGE SCALE GENOMIC DNA]</scope>
    <source>
        <strain evidence="12 13">CCNWGS0123</strain>
    </source>
</reference>
<feature type="domain" description="Flagellar motor switch protein FliN-like C-terminal" evidence="11">
    <location>
        <begin position="227"/>
        <end position="296"/>
    </location>
</feature>